<evidence type="ECO:0000259" key="8">
    <source>
        <dbReference type="Pfam" id="PF08532"/>
    </source>
</evidence>
<comment type="similarity">
    <text evidence="2 6">Belongs to the glycosyl hydrolase 42 family.</text>
</comment>
<feature type="domain" description="Beta-galactosidase C-terminal" evidence="9">
    <location>
        <begin position="624"/>
        <end position="679"/>
    </location>
</feature>
<comment type="caution">
    <text evidence="10">The sequence shown here is derived from an EMBL/GenBank/DDBJ whole genome shotgun (WGS) entry which is preliminary data.</text>
</comment>
<dbReference type="SUPFAM" id="SSF52317">
    <property type="entry name" value="Class I glutamine amidotransferase-like"/>
    <property type="match status" value="1"/>
</dbReference>
<evidence type="ECO:0000256" key="3">
    <source>
        <dbReference type="ARBA" id="ARBA00012756"/>
    </source>
</evidence>
<keyword evidence="4 6" id="KW-0378">Hydrolase</keyword>
<evidence type="ECO:0000256" key="4">
    <source>
        <dbReference type="ARBA" id="ARBA00022801"/>
    </source>
</evidence>
<dbReference type="Pfam" id="PF08532">
    <property type="entry name" value="Glyco_hydro_42M"/>
    <property type="match status" value="1"/>
</dbReference>
<evidence type="ECO:0000256" key="1">
    <source>
        <dbReference type="ARBA" id="ARBA00001412"/>
    </source>
</evidence>
<dbReference type="Gene3D" id="2.60.40.1180">
    <property type="entry name" value="Golgi alpha-mannosidase II"/>
    <property type="match status" value="1"/>
</dbReference>
<dbReference type="Gene3D" id="3.40.50.880">
    <property type="match status" value="1"/>
</dbReference>
<organism evidence="10 11">
    <name type="scientific">Saccharothrix lopnurensis</name>
    <dbReference type="NCBI Taxonomy" id="1670621"/>
    <lineage>
        <taxon>Bacteria</taxon>
        <taxon>Bacillati</taxon>
        <taxon>Actinomycetota</taxon>
        <taxon>Actinomycetes</taxon>
        <taxon>Pseudonocardiales</taxon>
        <taxon>Pseudonocardiaceae</taxon>
        <taxon>Saccharothrix</taxon>
    </lineage>
</organism>
<dbReference type="EC" id="3.2.1.23" evidence="3 6"/>
<evidence type="ECO:0000256" key="2">
    <source>
        <dbReference type="ARBA" id="ARBA00005940"/>
    </source>
</evidence>
<evidence type="ECO:0000259" key="9">
    <source>
        <dbReference type="Pfam" id="PF08533"/>
    </source>
</evidence>
<protein>
    <recommendedName>
        <fullName evidence="3 6">Beta-galactosidase</fullName>
        <shortName evidence="6">Beta-gal</shortName>
        <ecNumber evidence="3 6">3.2.1.23</ecNumber>
    </recommendedName>
</protein>
<evidence type="ECO:0000259" key="7">
    <source>
        <dbReference type="Pfam" id="PF02449"/>
    </source>
</evidence>
<sequence>MCTFTVAGVFMAFGVSRPGGPPWPVGVDGLVYGGDYNPEQWPEPVWVEDVELMRRAGVNLVSVAIHSWALLEPRPGEFDLGWLDRLLDLLHGAGVSVNLATPTVVPPAWLYRTHPEIRPVTREGVVLDLGSRATFCPSAPAYREAAARVTRTLAARYAGHPALALWHVHNEYGAPLGACYCAESARAFRRWLRSRYGSPQALNAAWGTAFWGQRYDDWDEVEPPRATATANNPAQELDFLRFCSDELLSCYRAERDVLREHSSLPVTTNFMTTNCRSIDYWRWGAEVDVVANDHYLTAEAERPHVDLALTADLTRAVADGQPWMLMEHSTSAVNWQPRNLAKRPGEMARNSLAHVARGADAVMFFQWRASRSGAEKFHSAMLPHAGTDSRVWREVVRLGEDLASLREVRGSLVRADVAVVWDWESWWALELPWRPSVDLGYRERVGAFYEQLWDAHLTADFVPPEGDLSEYRLVVVPSLYLTTTPAAKVLSDYVAGGGTLAVSYFSGVVDGNDVVHPGGHPGALREVLGLTVEEFLPLRRDERVALTGGLTGDVWAEDIRPAGARSVLDYADGPAAGGPAVTRNRFGAGSAWYLSTRLRGESLAGVLRQVRDDAGVVPVDLPRDVEVVRRHGVHADYAFVINHTDVAAEVALNGVDLLTGTAWPAGTTVPAGGTAVLRLE</sequence>
<evidence type="ECO:0000313" key="11">
    <source>
        <dbReference type="Proteomes" id="UP001596220"/>
    </source>
</evidence>
<dbReference type="PANTHER" id="PTHR36447:SF1">
    <property type="entry name" value="BETA-GALACTOSIDASE GANA"/>
    <property type="match status" value="1"/>
</dbReference>
<dbReference type="SUPFAM" id="SSF51445">
    <property type="entry name" value="(Trans)glycosidases"/>
    <property type="match status" value="1"/>
</dbReference>
<accession>A0ABW1PAP7</accession>
<dbReference type="InterPro" id="IPR013739">
    <property type="entry name" value="Beta_galactosidase_C"/>
</dbReference>
<dbReference type="EMBL" id="JBHSQO010000031">
    <property type="protein sequence ID" value="MFC6092631.1"/>
    <property type="molecule type" value="Genomic_DNA"/>
</dbReference>
<keyword evidence="11" id="KW-1185">Reference proteome</keyword>
<proteinExistence type="inferred from homology"/>
<gene>
    <name evidence="10" type="ORF">ACFP3R_25430</name>
</gene>
<dbReference type="InterPro" id="IPR013529">
    <property type="entry name" value="Glyco_hydro_42_N"/>
</dbReference>
<dbReference type="PANTHER" id="PTHR36447">
    <property type="entry name" value="BETA-GALACTOSIDASE GANA"/>
    <property type="match status" value="1"/>
</dbReference>
<dbReference type="Proteomes" id="UP001596220">
    <property type="component" value="Unassembled WGS sequence"/>
</dbReference>
<evidence type="ECO:0000256" key="5">
    <source>
        <dbReference type="ARBA" id="ARBA00023295"/>
    </source>
</evidence>
<reference evidence="11" key="1">
    <citation type="journal article" date="2019" name="Int. J. Syst. Evol. Microbiol.">
        <title>The Global Catalogue of Microorganisms (GCM) 10K type strain sequencing project: providing services to taxonomists for standard genome sequencing and annotation.</title>
        <authorList>
            <consortium name="The Broad Institute Genomics Platform"/>
            <consortium name="The Broad Institute Genome Sequencing Center for Infectious Disease"/>
            <person name="Wu L."/>
            <person name="Ma J."/>
        </authorList>
    </citation>
    <scope>NUCLEOTIDE SEQUENCE [LARGE SCALE GENOMIC DNA]</scope>
    <source>
        <strain evidence="11">CGMCC 4.7246</strain>
    </source>
</reference>
<keyword evidence="5 6" id="KW-0326">Glycosidase</keyword>
<dbReference type="CDD" id="cd03143">
    <property type="entry name" value="A4_beta-galactosidase_middle_domain"/>
    <property type="match status" value="1"/>
</dbReference>
<dbReference type="InterPro" id="IPR003476">
    <property type="entry name" value="Glyco_hydro_42"/>
</dbReference>
<evidence type="ECO:0000313" key="10">
    <source>
        <dbReference type="EMBL" id="MFC6092631.1"/>
    </source>
</evidence>
<evidence type="ECO:0000256" key="6">
    <source>
        <dbReference type="PIRNR" id="PIRNR001084"/>
    </source>
</evidence>
<dbReference type="Pfam" id="PF02449">
    <property type="entry name" value="Glyco_hydro_42"/>
    <property type="match status" value="1"/>
</dbReference>
<dbReference type="Pfam" id="PF08533">
    <property type="entry name" value="Glyco_hydro_42C"/>
    <property type="match status" value="1"/>
</dbReference>
<comment type="catalytic activity">
    <reaction evidence="1 6">
        <text>Hydrolysis of terminal non-reducing beta-D-galactose residues in beta-D-galactosides.</text>
        <dbReference type="EC" id="3.2.1.23"/>
    </reaction>
</comment>
<dbReference type="InterPro" id="IPR029062">
    <property type="entry name" value="Class_I_gatase-like"/>
</dbReference>
<dbReference type="Gene3D" id="3.20.20.80">
    <property type="entry name" value="Glycosidases"/>
    <property type="match status" value="1"/>
</dbReference>
<dbReference type="RefSeq" id="WP_380639028.1">
    <property type="nucleotide sequence ID" value="NZ_JBHSQO010000031.1"/>
</dbReference>
<dbReference type="InterPro" id="IPR013738">
    <property type="entry name" value="Beta_galactosidase_Trimer"/>
</dbReference>
<dbReference type="InterPro" id="IPR017853">
    <property type="entry name" value="GH"/>
</dbReference>
<feature type="domain" description="Beta-galactosidase trimerisation" evidence="8">
    <location>
        <begin position="415"/>
        <end position="616"/>
    </location>
</feature>
<name>A0ABW1PAP7_9PSEU</name>
<feature type="domain" description="Glycoside hydrolase family 42 N-terminal" evidence="7">
    <location>
        <begin position="35"/>
        <end position="404"/>
    </location>
</feature>
<dbReference type="PIRSF" id="PIRSF001084">
    <property type="entry name" value="B-galactosidase"/>
    <property type="match status" value="1"/>
</dbReference>
<dbReference type="InterPro" id="IPR013780">
    <property type="entry name" value="Glyco_hydro_b"/>
</dbReference>
<dbReference type="GO" id="GO:0004565">
    <property type="term" value="F:beta-galactosidase activity"/>
    <property type="evidence" value="ECO:0007669"/>
    <property type="project" value="UniProtKB-EC"/>
</dbReference>